<feature type="region of interest" description="Disordered" evidence="1">
    <location>
        <begin position="1"/>
        <end position="21"/>
    </location>
</feature>
<dbReference type="PANTHER" id="PTHR36156:SF2">
    <property type="entry name" value="CUPIN TYPE-2 DOMAIN-CONTAINING PROTEIN"/>
    <property type="match status" value="1"/>
</dbReference>
<name>A0A8H6L0M3_9LECA</name>
<evidence type="ECO:0000313" key="3">
    <source>
        <dbReference type="EMBL" id="KAF6231133.1"/>
    </source>
</evidence>
<dbReference type="Proteomes" id="UP000578531">
    <property type="component" value="Unassembled WGS sequence"/>
</dbReference>
<dbReference type="CDD" id="cd02231">
    <property type="entry name" value="cupin_BLL6423-like"/>
    <property type="match status" value="1"/>
</dbReference>
<gene>
    <name evidence="3" type="ORF">HO173_010633</name>
</gene>
<accession>A0A8H6L0M3</accession>
<dbReference type="AlphaFoldDB" id="A0A8H6L0M3"/>
<dbReference type="PANTHER" id="PTHR36156">
    <property type="entry name" value="SLR2101 PROTEIN"/>
    <property type="match status" value="1"/>
</dbReference>
<protein>
    <recommendedName>
        <fullName evidence="2">Cupin type-2 domain-containing protein</fullName>
    </recommendedName>
</protein>
<dbReference type="OrthoDB" id="5840532at2759"/>
<dbReference type="InterPro" id="IPR047142">
    <property type="entry name" value="OryJ/VirC-like"/>
</dbReference>
<dbReference type="InterPro" id="IPR011051">
    <property type="entry name" value="RmlC_Cupin_sf"/>
</dbReference>
<keyword evidence="4" id="KW-1185">Reference proteome</keyword>
<evidence type="ECO:0000256" key="1">
    <source>
        <dbReference type="SAM" id="MobiDB-lite"/>
    </source>
</evidence>
<dbReference type="InterPro" id="IPR013096">
    <property type="entry name" value="Cupin_2"/>
</dbReference>
<proteinExistence type="predicted"/>
<organism evidence="3 4">
    <name type="scientific">Letharia columbiana</name>
    <dbReference type="NCBI Taxonomy" id="112416"/>
    <lineage>
        <taxon>Eukaryota</taxon>
        <taxon>Fungi</taxon>
        <taxon>Dikarya</taxon>
        <taxon>Ascomycota</taxon>
        <taxon>Pezizomycotina</taxon>
        <taxon>Lecanoromycetes</taxon>
        <taxon>OSLEUM clade</taxon>
        <taxon>Lecanoromycetidae</taxon>
        <taxon>Lecanorales</taxon>
        <taxon>Lecanorineae</taxon>
        <taxon>Parmeliaceae</taxon>
        <taxon>Letharia</taxon>
    </lineage>
</organism>
<dbReference type="Gene3D" id="2.60.120.10">
    <property type="entry name" value="Jelly Rolls"/>
    <property type="match status" value="1"/>
</dbReference>
<sequence length="201" mass="21690">MSDPRPRNDTQLSQGLPGLTHHITGHDASGLAIVESDRPAAWTPRINDTMAFDVVYTTSTFPPNMNGNADLTAHDKIIQSDQLGLVNPNGTVARMVDFGPGTEALMHRTQSLDYGIVIEGEVEMILDDGVKRIMGRGDVAVQRGTNHGWRNVSSTEWARMFFVLQDAQKIKIGDKELGADFSNAGSDTEGLAGGQDVGSKL</sequence>
<feature type="domain" description="Cupin type-2" evidence="2">
    <location>
        <begin position="95"/>
        <end position="162"/>
    </location>
</feature>
<evidence type="ECO:0000313" key="4">
    <source>
        <dbReference type="Proteomes" id="UP000578531"/>
    </source>
</evidence>
<dbReference type="InterPro" id="IPR014710">
    <property type="entry name" value="RmlC-like_jellyroll"/>
</dbReference>
<dbReference type="RefSeq" id="XP_037160566.1">
    <property type="nucleotide sequence ID" value="XM_037312518.1"/>
</dbReference>
<evidence type="ECO:0000259" key="2">
    <source>
        <dbReference type="Pfam" id="PF07883"/>
    </source>
</evidence>
<dbReference type="EMBL" id="JACCJC010000060">
    <property type="protein sequence ID" value="KAF6231133.1"/>
    <property type="molecule type" value="Genomic_DNA"/>
</dbReference>
<dbReference type="GeneID" id="59292279"/>
<dbReference type="Pfam" id="PF07883">
    <property type="entry name" value="Cupin_2"/>
    <property type="match status" value="1"/>
</dbReference>
<reference evidence="3 4" key="1">
    <citation type="journal article" date="2020" name="Genomics">
        <title>Complete, high-quality genomes from long-read metagenomic sequencing of two wolf lichen thalli reveals enigmatic genome architecture.</title>
        <authorList>
            <person name="McKenzie S.K."/>
            <person name="Walston R.F."/>
            <person name="Allen J.L."/>
        </authorList>
    </citation>
    <scope>NUCLEOTIDE SEQUENCE [LARGE SCALE GENOMIC DNA]</scope>
    <source>
        <strain evidence="3">WasteWater2</strain>
    </source>
</reference>
<comment type="caution">
    <text evidence="3">The sequence shown here is derived from an EMBL/GenBank/DDBJ whole genome shotgun (WGS) entry which is preliminary data.</text>
</comment>
<dbReference type="SUPFAM" id="SSF51182">
    <property type="entry name" value="RmlC-like cupins"/>
    <property type="match status" value="1"/>
</dbReference>